<evidence type="ECO:0000256" key="1">
    <source>
        <dbReference type="SAM" id="Phobius"/>
    </source>
</evidence>
<dbReference type="RefSeq" id="WP_123520901.1">
    <property type="nucleotide sequence ID" value="NZ_JBHLWF010000028.1"/>
</dbReference>
<dbReference type="Proteomes" id="UP000294599">
    <property type="component" value="Unassembled WGS sequence"/>
</dbReference>
<keyword evidence="1" id="KW-0472">Membrane</keyword>
<dbReference type="Pfam" id="PF05545">
    <property type="entry name" value="FixQ"/>
    <property type="match status" value="1"/>
</dbReference>
<dbReference type="AlphaFoldDB" id="A0A4S3L382"/>
<feature type="transmembrane region" description="Helical" evidence="1">
    <location>
        <begin position="6"/>
        <end position="26"/>
    </location>
</feature>
<protein>
    <submittedName>
        <fullName evidence="2">Cytochrome c oxidase cbb3-type subunit 4</fullName>
    </submittedName>
</protein>
<proteinExistence type="predicted"/>
<name>A0A4S3L382_9GAMM</name>
<dbReference type="EMBL" id="SMAF01000005">
    <property type="protein sequence ID" value="TCS99658.1"/>
    <property type="molecule type" value="Genomic_DNA"/>
</dbReference>
<keyword evidence="1" id="KW-0812">Transmembrane</keyword>
<keyword evidence="1" id="KW-1133">Transmembrane helix</keyword>
<evidence type="ECO:0000313" key="2">
    <source>
        <dbReference type="EMBL" id="TCS99658.1"/>
    </source>
</evidence>
<evidence type="ECO:0000313" key="3">
    <source>
        <dbReference type="Proteomes" id="UP000294599"/>
    </source>
</evidence>
<accession>A0A4S3L382</accession>
<comment type="caution">
    <text evidence="2">The sequence shown here is derived from an EMBL/GenBank/DDBJ whole genome shotgun (WGS) entry which is preliminary data.</text>
</comment>
<dbReference type="InterPro" id="IPR008621">
    <property type="entry name" value="Cbb3-typ_cyt_oxidase_comp"/>
</dbReference>
<keyword evidence="3" id="KW-1185">Reference proteome</keyword>
<sequence length="50" mass="5563">MSSGLFSGILTAVLLVAFVAGVLWAWSSRRRKDFEQASRLPLDGDQEKRP</sequence>
<organism evidence="2 3">
    <name type="scientific">Pseudofulvimonas gallinarii</name>
    <dbReference type="NCBI Taxonomy" id="634155"/>
    <lineage>
        <taxon>Bacteria</taxon>
        <taxon>Pseudomonadati</taxon>
        <taxon>Pseudomonadota</taxon>
        <taxon>Gammaproteobacteria</taxon>
        <taxon>Lysobacterales</taxon>
        <taxon>Rhodanobacteraceae</taxon>
        <taxon>Pseudofulvimonas</taxon>
    </lineage>
</organism>
<reference evidence="2 3" key="1">
    <citation type="submission" date="2019-03" db="EMBL/GenBank/DDBJ databases">
        <title>Genomic Encyclopedia of Type Strains, Phase IV (KMG-IV): sequencing the most valuable type-strain genomes for metagenomic binning, comparative biology and taxonomic classification.</title>
        <authorList>
            <person name="Goeker M."/>
        </authorList>
    </citation>
    <scope>NUCLEOTIDE SEQUENCE [LARGE SCALE GENOMIC DNA]</scope>
    <source>
        <strain evidence="2 3">DSM 21944</strain>
    </source>
</reference>
<gene>
    <name evidence="2" type="ORF">EDC25_10591</name>
</gene>